<feature type="active site" evidence="3">
    <location>
        <position position="259"/>
    </location>
</feature>
<comment type="similarity">
    <text evidence="1 4">Belongs to the aldehyde dehydrogenase family.</text>
</comment>
<dbReference type="SUPFAM" id="SSF53720">
    <property type="entry name" value="ALDH-like"/>
    <property type="match status" value="1"/>
</dbReference>
<evidence type="ECO:0000313" key="7">
    <source>
        <dbReference type="Proteomes" id="UP000295621"/>
    </source>
</evidence>
<dbReference type="Proteomes" id="UP000295621">
    <property type="component" value="Unassembled WGS sequence"/>
</dbReference>
<keyword evidence="2 4" id="KW-0560">Oxidoreductase</keyword>
<feature type="domain" description="Aldehyde dehydrogenase" evidence="5">
    <location>
        <begin position="30"/>
        <end position="485"/>
    </location>
</feature>
<dbReference type="OrthoDB" id="6882680at2"/>
<evidence type="ECO:0000256" key="4">
    <source>
        <dbReference type="RuleBase" id="RU003345"/>
    </source>
</evidence>
<evidence type="ECO:0000313" key="6">
    <source>
        <dbReference type="EMBL" id="TDC49188.1"/>
    </source>
</evidence>
<keyword evidence="7" id="KW-1185">Reference proteome</keyword>
<dbReference type="PROSITE" id="PS00687">
    <property type="entry name" value="ALDEHYDE_DEHYDR_GLU"/>
    <property type="match status" value="1"/>
</dbReference>
<dbReference type="Gene3D" id="3.40.309.10">
    <property type="entry name" value="Aldehyde Dehydrogenase, Chain A, domain 2"/>
    <property type="match status" value="1"/>
</dbReference>
<name>A0A4R4RI49_9ACTN</name>
<dbReference type="InterPro" id="IPR016161">
    <property type="entry name" value="Ald_DH/histidinol_DH"/>
</dbReference>
<evidence type="ECO:0000259" key="5">
    <source>
        <dbReference type="Pfam" id="PF00171"/>
    </source>
</evidence>
<dbReference type="Gene3D" id="3.40.605.10">
    <property type="entry name" value="Aldehyde Dehydrogenase, Chain A, domain 1"/>
    <property type="match status" value="1"/>
</dbReference>
<sequence>MSSTVSVDAVVDHDLLERLTDRVVARPRAERVVAVAPFSGTPLAEVPLSTPDDVAAAAAAARDAAHWWAARPVAERARIIGRIHDLVLDRRAEIADLVQAEAGKARRDAFEEVADVALAARYVSARGPRVLRERRRLGALPGLTRAIEGYRPKGVVGVISPWNYPLTLAISDCLPAFVAGNAVVHKPDSQAVLTALLARSIAIEAGLPEALWQIVSGDGPVIGGAVVEHADYVSFTGSTATGRIVAARLGERLVGASLELGGKNPMLILDDADLDRAAEAAVRACFSNAGQLCMSMERLYVAARVREPFLERFLGRVESMRVGAAFDYSCDMGSLMSQAQLDKVRSHVDDAVAKGARVLSGGRARPDLGPWFHEPTVLDGVRPGMLAADLETFGPLASVYSVAGDDEAVELANDTPYGLNASVWTSDLRRGVAVARRLRAGSVNVNEGYSATWGSHDLPIGGMGASGLGRRHGREGILRYTEPQAIAVQRAHNIAPPAGMSYDTFSDALAKSLRVMRRFGRP</sequence>
<reference evidence="6 7" key="1">
    <citation type="submission" date="2019-02" db="EMBL/GenBank/DDBJ databases">
        <title>Draft genome sequences of novel Actinobacteria.</title>
        <authorList>
            <person name="Sahin N."/>
            <person name="Ay H."/>
            <person name="Saygin H."/>
        </authorList>
    </citation>
    <scope>NUCLEOTIDE SEQUENCE [LARGE SCALE GENOMIC DNA]</scope>
    <source>
        <strain evidence="6 7">KC603</strain>
    </source>
</reference>
<dbReference type="PANTHER" id="PTHR11699">
    <property type="entry name" value="ALDEHYDE DEHYDROGENASE-RELATED"/>
    <property type="match status" value="1"/>
</dbReference>
<evidence type="ECO:0000256" key="2">
    <source>
        <dbReference type="ARBA" id="ARBA00023002"/>
    </source>
</evidence>
<dbReference type="RefSeq" id="WP_131985313.1">
    <property type="nucleotide sequence ID" value="NZ_SMKL01000045.1"/>
</dbReference>
<dbReference type="InterPro" id="IPR016163">
    <property type="entry name" value="Ald_DH_C"/>
</dbReference>
<dbReference type="EMBL" id="SMKL01000045">
    <property type="protein sequence ID" value="TDC49188.1"/>
    <property type="molecule type" value="Genomic_DNA"/>
</dbReference>
<protein>
    <submittedName>
        <fullName evidence="6">Succinate-semialdehyde dehydrogenase (NADP(+))</fullName>
    </submittedName>
</protein>
<dbReference type="InterPro" id="IPR029510">
    <property type="entry name" value="Ald_DH_CS_GLU"/>
</dbReference>
<proteinExistence type="inferred from homology"/>
<dbReference type="FunFam" id="3.40.309.10:FF:000009">
    <property type="entry name" value="Aldehyde dehydrogenase A"/>
    <property type="match status" value="1"/>
</dbReference>
<dbReference type="NCBIfam" id="NF006916">
    <property type="entry name" value="PRK09407.1"/>
    <property type="match status" value="1"/>
</dbReference>
<organism evidence="6 7">
    <name type="scientific">Jiangella ureilytica</name>
    <dbReference type="NCBI Taxonomy" id="2530374"/>
    <lineage>
        <taxon>Bacteria</taxon>
        <taxon>Bacillati</taxon>
        <taxon>Actinomycetota</taxon>
        <taxon>Actinomycetes</taxon>
        <taxon>Jiangellales</taxon>
        <taxon>Jiangellaceae</taxon>
        <taxon>Jiangella</taxon>
    </lineage>
</organism>
<dbReference type="GO" id="GO:0016620">
    <property type="term" value="F:oxidoreductase activity, acting on the aldehyde or oxo group of donors, NAD or NADP as acceptor"/>
    <property type="evidence" value="ECO:0007669"/>
    <property type="project" value="InterPro"/>
</dbReference>
<dbReference type="InterPro" id="IPR015590">
    <property type="entry name" value="Aldehyde_DH_dom"/>
</dbReference>
<gene>
    <name evidence="6" type="ORF">E1212_19025</name>
</gene>
<dbReference type="AlphaFoldDB" id="A0A4R4RI49"/>
<evidence type="ECO:0000256" key="1">
    <source>
        <dbReference type="ARBA" id="ARBA00009986"/>
    </source>
</evidence>
<evidence type="ECO:0000256" key="3">
    <source>
        <dbReference type="PROSITE-ProRule" id="PRU10007"/>
    </source>
</evidence>
<dbReference type="Pfam" id="PF00171">
    <property type="entry name" value="Aldedh"/>
    <property type="match status" value="1"/>
</dbReference>
<accession>A0A4R4RI49</accession>
<dbReference type="InterPro" id="IPR016162">
    <property type="entry name" value="Ald_DH_N"/>
</dbReference>
<comment type="caution">
    <text evidence="6">The sequence shown here is derived from an EMBL/GenBank/DDBJ whole genome shotgun (WGS) entry which is preliminary data.</text>
</comment>